<proteinExistence type="predicted"/>
<feature type="compositionally biased region" description="Polar residues" evidence="6">
    <location>
        <begin position="19"/>
        <end position="28"/>
    </location>
</feature>
<evidence type="ECO:0000256" key="1">
    <source>
        <dbReference type="ARBA" id="ARBA00004123"/>
    </source>
</evidence>
<dbReference type="Gene3D" id="1.10.20.10">
    <property type="entry name" value="Histone, subunit A"/>
    <property type="match status" value="1"/>
</dbReference>
<evidence type="ECO:0000256" key="3">
    <source>
        <dbReference type="ARBA" id="ARBA00023242"/>
    </source>
</evidence>
<evidence type="ECO:0000259" key="7">
    <source>
        <dbReference type="Pfam" id="PF00808"/>
    </source>
</evidence>
<dbReference type="CDD" id="cd22928">
    <property type="entry name" value="HFD_POLE3_DPB4"/>
    <property type="match status" value="1"/>
</dbReference>
<dbReference type="GO" id="GO:0031507">
    <property type="term" value="P:heterochromatin formation"/>
    <property type="evidence" value="ECO:0007669"/>
    <property type="project" value="TreeGrafter"/>
</dbReference>
<dbReference type="InterPro" id="IPR003958">
    <property type="entry name" value="CBFA_NFYB_domain"/>
</dbReference>
<dbReference type="EMBL" id="JAGPNK010000002">
    <property type="protein sequence ID" value="KAH7326586.1"/>
    <property type="molecule type" value="Genomic_DNA"/>
</dbReference>
<feature type="compositionally biased region" description="Basic and acidic residues" evidence="6">
    <location>
        <begin position="46"/>
        <end position="58"/>
    </location>
</feature>
<keyword evidence="9" id="KW-1185">Reference proteome</keyword>
<evidence type="ECO:0000256" key="2">
    <source>
        <dbReference type="ARBA" id="ARBA00022705"/>
    </source>
</evidence>
<evidence type="ECO:0000313" key="9">
    <source>
        <dbReference type="Proteomes" id="UP000813444"/>
    </source>
</evidence>
<protein>
    <recommendedName>
        <fullName evidence="4">DNA polymerase epsilon subunit D</fullName>
    </recommendedName>
    <alternativeName>
        <fullName evidence="5">DNA polymerase II subunit D</fullName>
    </alternativeName>
</protein>
<dbReference type="SUPFAM" id="SSF47113">
    <property type="entry name" value="Histone-fold"/>
    <property type="match status" value="1"/>
</dbReference>
<dbReference type="InterPro" id="IPR051377">
    <property type="entry name" value="DNA_Pol-Epsilon_Subunit"/>
</dbReference>
<keyword evidence="2" id="KW-0235">DNA replication</keyword>
<evidence type="ECO:0000256" key="5">
    <source>
        <dbReference type="ARBA" id="ARBA00042096"/>
    </source>
</evidence>
<dbReference type="GO" id="GO:0046982">
    <property type="term" value="F:protein heterodimerization activity"/>
    <property type="evidence" value="ECO:0007669"/>
    <property type="project" value="InterPro"/>
</dbReference>
<feature type="compositionally biased region" description="Low complexity" evidence="6">
    <location>
        <begin position="30"/>
        <end position="45"/>
    </location>
</feature>
<dbReference type="GO" id="GO:0031490">
    <property type="term" value="F:chromatin DNA binding"/>
    <property type="evidence" value="ECO:0007669"/>
    <property type="project" value="TreeGrafter"/>
</dbReference>
<reference evidence="8" key="1">
    <citation type="journal article" date="2021" name="Nat. Commun.">
        <title>Genetic determinants of endophytism in the Arabidopsis root mycobiome.</title>
        <authorList>
            <person name="Mesny F."/>
            <person name="Miyauchi S."/>
            <person name="Thiergart T."/>
            <person name="Pickel B."/>
            <person name="Atanasova L."/>
            <person name="Karlsson M."/>
            <person name="Huettel B."/>
            <person name="Barry K.W."/>
            <person name="Haridas S."/>
            <person name="Chen C."/>
            <person name="Bauer D."/>
            <person name="Andreopoulos W."/>
            <person name="Pangilinan J."/>
            <person name="LaButti K."/>
            <person name="Riley R."/>
            <person name="Lipzen A."/>
            <person name="Clum A."/>
            <person name="Drula E."/>
            <person name="Henrissat B."/>
            <person name="Kohler A."/>
            <person name="Grigoriev I.V."/>
            <person name="Martin F.M."/>
            <person name="Hacquard S."/>
        </authorList>
    </citation>
    <scope>NUCLEOTIDE SEQUENCE</scope>
    <source>
        <strain evidence="8">MPI-CAGE-CH-0235</strain>
    </source>
</reference>
<organism evidence="8 9">
    <name type="scientific">Stachybotrys elegans</name>
    <dbReference type="NCBI Taxonomy" id="80388"/>
    <lineage>
        <taxon>Eukaryota</taxon>
        <taxon>Fungi</taxon>
        <taxon>Dikarya</taxon>
        <taxon>Ascomycota</taxon>
        <taxon>Pezizomycotina</taxon>
        <taxon>Sordariomycetes</taxon>
        <taxon>Hypocreomycetidae</taxon>
        <taxon>Hypocreales</taxon>
        <taxon>Stachybotryaceae</taxon>
        <taxon>Stachybotrys</taxon>
    </lineage>
</organism>
<dbReference type="GO" id="GO:0008623">
    <property type="term" value="C:CHRAC"/>
    <property type="evidence" value="ECO:0007669"/>
    <property type="project" value="TreeGrafter"/>
</dbReference>
<comment type="subcellular location">
    <subcellularLocation>
        <location evidence="1">Nucleus</location>
    </subcellularLocation>
</comment>
<dbReference type="OrthoDB" id="1707486at2759"/>
<keyword evidence="3" id="KW-0539">Nucleus</keyword>
<sequence length="277" mass="29854">MPSRKSDQPRKSDAAEDVSTMSANQESTDAGPPAAAASAAAPPSGKESHKDKEPKDAVTIEDLTLPKSIITRLAKGMLPPNTQIQANAILALSKSTTVFINYLASHANEHTINANKKTIAAEHVFKALEDTEFGFLKERLEAEYEKFSAAQAEKRNTYRQKARVAKPAADGSDDADMTLADTTVASEDDGPRASKKARVDGSAAAAAPTDDTEDDPELENDGAREDEEEEDDEAPDEEEEEEEEEDEQASGDETQDALEDKRAREDGDEALDGDESD</sequence>
<dbReference type="GO" id="GO:0006272">
    <property type="term" value="P:leading strand elongation"/>
    <property type="evidence" value="ECO:0007669"/>
    <property type="project" value="TreeGrafter"/>
</dbReference>
<evidence type="ECO:0000313" key="8">
    <source>
        <dbReference type="EMBL" id="KAH7326586.1"/>
    </source>
</evidence>
<comment type="caution">
    <text evidence="8">The sequence shown here is derived from an EMBL/GenBank/DDBJ whole genome shotgun (WGS) entry which is preliminary data.</text>
</comment>
<feature type="compositionally biased region" description="Acidic residues" evidence="6">
    <location>
        <begin position="266"/>
        <end position="277"/>
    </location>
</feature>
<name>A0A8K0T0B2_9HYPO</name>
<gene>
    <name evidence="8" type="ORF">B0I35DRAFT_508765</name>
</gene>
<dbReference type="AlphaFoldDB" id="A0A8K0T0B2"/>
<dbReference type="Pfam" id="PF00808">
    <property type="entry name" value="CBFD_NFYB_HMF"/>
    <property type="match status" value="1"/>
</dbReference>
<dbReference type="InterPro" id="IPR009072">
    <property type="entry name" value="Histone-fold"/>
</dbReference>
<dbReference type="Proteomes" id="UP000813444">
    <property type="component" value="Unassembled WGS sequence"/>
</dbReference>
<dbReference type="GO" id="GO:0008622">
    <property type="term" value="C:epsilon DNA polymerase complex"/>
    <property type="evidence" value="ECO:0007669"/>
    <property type="project" value="TreeGrafter"/>
</dbReference>
<evidence type="ECO:0000256" key="6">
    <source>
        <dbReference type="SAM" id="MobiDB-lite"/>
    </source>
</evidence>
<feature type="compositionally biased region" description="Acidic residues" evidence="6">
    <location>
        <begin position="210"/>
        <end position="257"/>
    </location>
</feature>
<accession>A0A8K0T0B2</accession>
<dbReference type="PANTHER" id="PTHR46172:SF1">
    <property type="entry name" value="DNA POLYMERASE EPSILON SUBUNIT 3"/>
    <property type="match status" value="1"/>
</dbReference>
<feature type="compositionally biased region" description="Basic and acidic residues" evidence="6">
    <location>
        <begin position="1"/>
        <end position="14"/>
    </location>
</feature>
<evidence type="ECO:0000256" key="4">
    <source>
        <dbReference type="ARBA" id="ARBA00039775"/>
    </source>
</evidence>
<feature type="region of interest" description="Disordered" evidence="6">
    <location>
        <begin position="1"/>
        <end position="60"/>
    </location>
</feature>
<feature type="domain" description="Transcription factor CBF/NF-Y/archaeal histone" evidence="7">
    <location>
        <begin position="64"/>
        <end position="128"/>
    </location>
</feature>
<dbReference type="GO" id="GO:0006974">
    <property type="term" value="P:DNA damage response"/>
    <property type="evidence" value="ECO:0007669"/>
    <property type="project" value="TreeGrafter"/>
</dbReference>
<dbReference type="PANTHER" id="PTHR46172">
    <property type="entry name" value="DNA POLYMERASE EPSILON SUBUNIT 3"/>
    <property type="match status" value="1"/>
</dbReference>
<feature type="region of interest" description="Disordered" evidence="6">
    <location>
        <begin position="152"/>
        <end position="277"/>
    </location>
</feature>